<dbReference type="CDD" id="cd02440">
    <property type="entry name" value="AdoMet_MTases"/>
    <property type="match status" value="1"/>
</dbReference>
<dbReference type="InterPro" id="IPR029063">
    <property type="entry name" value="SAM-dependent_MTases_sf"/>
</dbReference>
<name>A0AA38RM53_9PEZI</name>
<dbReference type="InterPro" id="IPR013216">
    <property type="entry name" value="Methyltransf_11"/>
</dbReference>
<accession>A0AA38RM53</accession>
<keyword evidence="6" id="KW-1185">Reference proteome</keyword>
<dbReference type="AlphaFoldDB" id="A0AA38RM53"/>
<dbReference type="EMBL" id="JANBVO010000022">
    <property type="protein sequence ID" value="KAJ9142489.1"/>
    <property type="molecule type" value="Genomic_DNA"/>
</dbReference>
<keyword evidence="2 5" id="KW-0489">Methyltransferase</keyword>
<dbReference type="Gene3D" id="3.40.50.150">
    <property type="entry name" value="Vaccinia Virus protein VP39"/>
    <property type="match status" value="1"/>
</dbReference>
<gene>
    <name evidence="5" type="ORF">NKR23_g7290</name>
</gene>
<sequence>MSPSTVSDGAIFAQDKKFWNNYLKGRPDPPSALFDRIFTYHVAHHGTFGTAHDAGAGNGPYAAKLRSRFDHVIVSDIVPDNVALARDRLGGAAEGFSFRAARVEEADDIPIGSVDLVFATNVMHFPPDQRAAMAAVARQLAPGGTFAAAVFGPARFEDGELQNLWERISQQGGRVLLKKAERPDETAGVMSRTQDRYNVAPLDPELFKPGALRVHLNMKKGGIVRLLPPEEAHRNQEPNYSGPDDVDVFEEEDGWGFEANLEGVQEHIRSFPFVSADTAAFEDLFLELENLLGDGRTVKGYWPAKIILATRR</sequence>
<evidence type="ECO:0000313" key="5">
    <source>
        <dbReference type="EMBL" id="KAJ9142489.1"/>
    </source>
</evidence>
<organism evidence="5 6">
    <name type="scientific">Pleurostoma richardsiae</name>
    <dbReference type="NCBI Taxonomy" id="41990"/>
    <lineage>
        <taxon>Eukaryota</taxon>
        <taxon>Fungi</taxon>
        <taxon>Dikarya</taxon>
        <taxon>Ascomycota</taxon>
        <taxon>Pezizomycotina</taxon>
        <taxon>Sordariomycetes</taxon>
        <taxon>Sordariomycetidae</taxon>
        <taxon>Calosphaeriales</taxon>
        <taxon>Pleurostomataceae</taxon>
        <taxon>Pleurostoma</taxon>
    </lineage>
</organism>
<comment type="similarity">
    <text evidence="1">Belongs to the methyltransferase superfamily.</text>
</comment>
<evidence type="ECO:0000256" key="2">
    <source>
        <dbReference type="ARBA" id="ARBA00022603"/>
    </source>
</evidence>
<evidence type="ECO:0000259" key="4">
    <source>
        <dbReference type="Pfam" id="PF08241"/>
    </source>
</evidence>
<dbReference type="Pfam" id="PF08241">
    <property type="entry name" value="Methyltransf_11"/>
    <property type="match status" value="1"/>
</dbReference>
<dbReference type="GO" id="GO:0008757">
    <property type="term" value="F:S-adenosylmethionine-dependent methyltransferase activity"/>
    <property type="evidence" value="ECO:0007669"/>
    <property type="project" value="InterPro"/>
</dbReference>
<evidence type="ECO:0000256" key="3">
    <source>
        <dbReference type="ARBA" id="ARBA00022679"/>
    </source>
</evidence>
<reference evidence="5" key="1">
    <citation type="submission" date="2022-07" db="EMBL/GenBank/DDBJ databases">
        <title>Fungi with potential for degradation of polypropylene.</title>
        <authorList>
            <person name="Gostincar C."/>
        </authorList>
    </citation>
    <scope>NUCLEOTIDE SEQUENCE</scope>
    <source>
        <strain evidence="5">EXF-13308</strain>
    </source>
</reference>
<dbReference type="PANTHER" id="PTHR44942">
    <property type="entry name" value="METHYLTRANSF_11 DOMAIN-CONTAINING PROTEIN"/>
    <property type="match status" value="1"/>
</dbReference>
<proteinExistence type="inferred from homology"/>
<feature type="domain" description="Methyltransferase type 11" evidence="4">
    <location>
        <begin position="53"/>
        <end position="147"/>
    </location>
</feature>
<dbReference type="SUPFAM" id="SSF53335">
    <property type="entry name" value="S-adenosyl-L-methionine-dependent methyltransferases"/>
    <property type="match status" value="1"/>
</dbReference>
<dbReference type="GO" id="GO:0032259">
    <property type="term" value="P:methylation"/>
    <property type="evidence" value="ECO:0007669"/>
    <property type="project" value="UniProtKB-KW"/>
</dbReference>
<dbReference type="PANTHER" id="PTHR44942:SF4">
    <property type="entry name" value="METHYLTRANSFERASE TYPE 11 DOMAIN-CONTAINING PROTEIN"/>
    <property type="match status" value="1"/>
</dbReference>
<keyword evidence="3" id="KW-0808">Transferase</keyword>
<comment type="caution">
    <text evidence="5">The sequence shown here is derived from an EMBL/GenBank/DDBJ whole genome shotgun (WGS) entry which is preliminary data.</text>
</comment>
<evidence type="ECO:0000256" key="1">
    <source>
        <dbReference type="ARBA" id="ARBA00008361"/>
    </source>
</evidence>
<dbReference type="InterPro" id="IPR051052">
    <property type="entry name" value="Diverse_substrate_MTase"/>
</dbReference>
<protein>
    <submittedName>
        <fullName evidence="5">Methyltransferase type 11</fullName>
    </submittedName>
</protein>
<evidence type="ECO:0000313" key="6">
    <source>
        <dbReference type="Proteomes" id="UP001174694"/>
    </source>
</evidence>
<dbReference type="Proteomes" id="UP001174694">
    <property type="component" value="Unassembled WGS sequence"/>
</dbReference>